<comment type="caution">
    <text evidence="2">The sequence shown here is derived from an EMBL/GenBank/DDBJ whole genome shotgun (WGS) entry which is preliminary data.</text>
</comment>
<evidence type="ECO:0000313" key="3">
    <source>
        <dbReference type="Proteomes" id="UP001180840"/>
    </source>
</evidence>
<reference evidence="2" key="1">
    <citation type="submission" date="2023-07" db="EMBL/GenBank/DDBJ databases">
        <title>Sequencing the genomes of 1000 actinobacteria strains.</title>
        <authorList>
            <person name="Klenk H.-P."/>
        </authorList>
    </citation>
    <scope>NUCLEOTIDE SEQUENCE</scope>
    <source>
        <strain evidence="2">DSM 107476</strain>
    </source>
</reference>
<accession>A0ABU1ZYS1</accession>
<feature type="chain" id="PRO_5045763696" evidence="1">
    <location>
        <begin position="28"/>
        <end position="60"/>
    </location>
</feature>
<organism evidence="2 3">
    <name type="scientific">Corynebacterium guangdongense</name>
    <dbReference type="NCBI Taxonomy" id="1783348"/>
    <lineage>
        <taxon>Bacteria</taxon>
        <taxon>Bacillati</taxon>
        <taxon>Actinomycetota</taxon>
        <taxon>Actinomycetes</taxon>
        <taxon>Mycobacteriales</taxon>
        <taxon>Corynebacteriaceae</taxon>
        <taxon>Corynebacterium</taxon>
    </lineage>
</organism>
<evidence type="ECO:0000256" key="1">
    <source>
        <dbReference type="SAM" id="SignalP"/>
    </source>
</evidence>
<proteinExistence type="predicted"/>
<evidence type="ECO:0000313" key="2">
    <source>
        <dbReference type="EMBL" id="MDR7330076.1"/>
    </source>
</evidence>
<dbReference type="Proteomes" id="UP001180840">
    <property type="component" value="Unassembled WGS sequence"/>
</dbReference>
<sequence>MWSGSFRMCGRGGCPACPLFPVTPAFAAPVPGRFTALPEELPLAGPPGRVLIARNPRNPG</sequence>
<dbReference type="EMBL" id="JAVDXZ010000001">
    <property type="protein sequence ID" value="MDR7330076.1"/>
    <property type="molecule type" value="Genomic_DNA"/>
</dbReference>
<name>A0ABU1ZYS1_9CORY</name>
<keyword evidence="1" id="KW-0732">Signal</keyword>
<feature type="signal peptide" evidence="1">
    <location>
        <begin position="1"/>
        <end position="27"/>
    </location>
</feature>
<protein>
    <submittedName>
        <fullName evidence="2">Uncharacterized protein</fullName>
    </submittedName>
</protein>
<gene>
    <name evidence="2" type="ORF">J2S39_001752</name>
</gene>
<keyword evidence="3" id="KW-1185">Reference proteome</keyword>